<keyword evidence="3" id="KW-0482">Metalloprotease</keyword>
<accession>X0X343</accession>
<dbReference type="InterPro" id="IPR051463">
    <property type="entry name" value="Peptidase_U62_metallo"/>
</dbReference>
<feature type="domain" description="Metalloprotease TldD/E N-terminal" evidence="4">
    <location>
        <begin position="17"/>
        <end position="73"/>
    </location>
</feature>
<gene>
    <name evidence="5" type="ORF">S01H1_61053</name>
</gene>
<dbReference type="InterPro" id="IPR035068">
    <property type="entry name" value="TldD/PmbA_N"/>
</dbReference>
<dbReference type="Gene3D" id="3.30.2290.10">
    <property type="entry name" value="PmbA/TldD superfamily"/>
    <property type="match status" value="1"/>
</dbReference>
<reference evidence="5" key="1">
    <citation type="journal article" date="2014" name="Front. Microbiol.">
        <title>High frequency of phylogenetically diverse reductive dehalogenase-homologous genes in deep subseafloor sedimentary metagenomes.</title>
        <authorList>
            <person name="Kawai M."/>
            <person name="Futagami T."/>
            <person name="Toyoda A."/>
            <person name="Takaki Y."/>
            <person name="Nishi S."/>
            <person name="Hori S."/>
            <person name="Arai W."/>
            <person name="Tsubouchi T."/>
            <person name="Morono Y."/>
            <person name="Uchiyama I."/>
            <person name="Ito T."/>
            <person name="Fujiyama A."/>
            <person name="Inagaki F."/>
            <person name="Takami H."/>
        </authorList>
    </citation>
    <scope>NUCLEOTIDE SEQUENCE</scope>
    <source>
        <strain evidence="5">Expedition CK06-06</strain>
    </source>
</reference>
<keyword evidence="1" id="KW-0645">Protease</keyword>
<dbReference type="AlphaFoldDB" id="X0X343"/>
<dbReference type="EMBL" id="BARS01040011">
    <property type="protein sequence ID" value="GAG31043.1"/>
    <property type="molecule type" value="Genomic_DNA"/>
</dbReference>
<dbReference type="GO" id="GO:0008237">
    <property type="term" value="F:metallopeptidase activity"/>
    <property type="evidence" value="ECO:0007669"/>
    <property type="project" value="UniProtKB-KW"/>
</dbReference>
<name>X0X343_9ZZZZ</name>
<evidence type="ECO:0000256" key="2">
    <source>
        <dbReference type="ARBA" id="ARBA00022801"/>
    </source>
</evidence>
<feature type="non-terminal residue" evidence="5">
    <location>
        <position position="164"/>
    </location>
</feature>
<evidence type="ECO:0000256" key="3">
    <source>
        <dbReference type="ARBA" id="ARBA00023049"/>
    </source>
</evidence>
<dbReference type="GO" id="GO:0006508">
    <property type="term" value="P:proteolysis"/>
    <property type="evidence" value="ECO:0007669"/>
    <property type="project" value="UniProtKB-KW"/>
</dbReference>
<dbReference type="PANTHER" id="PTHR30624:SF0">
    <property type="entry name" value="METALLOPROTEASE SLR0863"/>
    <property type="match status" value="1"/>
</dbReference>
<protein>
    <recommendedName>
        <fullName evidence="4">Metalloprotease TldD/E N-terminal domain-containing protein</fullName>
    </recommendedName>
</protein>
<comment type="caution">
    <text evidence="5">The sequence shown here is derived from an EMBL/GenBank/DDBJ whole genome shotgun (WGS) entry which is preliminary data.</text>
</comment>
<organism evidence="5">
    <name type="scientific">marine sediment metagenome</name>
    <dbReference type="NCBI Taxonomy" id="412755"/>
    <lineage>
        <taxon>unclassified sequences</taxon>
        <taxon>metagenomes</taxon>
        <taxon>ecological metagenomes</taxon>
    </lineage>
</organism>
<evidence type="ECO:0000259" key="4">
    <source>
        <dbReference type="Pfam" id="PF01523"/>
    </source>
</evidence>
<dbReference type="InterPro" id="IPR036059">
    <property type="entry name" value="TldD/PmbA_sf"/>
</dbReference>
<proteinExistence type="predicted"/>
<dbReference type="GO" id="GO:0005829">
    <property type="term" value="C:cytosol"/>
    <property type="evidence" value="ECO:0007669"/>
    <property type="project" value="TreeGrafter"/>
</dbReference>
<dbReference type="PANTHER" id="PTHR30624">
    <property type="entry name" value="UNCHARACTERIZED PROTEIN TLDD AND PMBA"/>
    <property type="match status" value="1"/>
</dbReference>
<keyword evidence="2" id="KW-0378">Hydrolase</keyword>
<dbReference type="SUPFAM" id="SSF111283">
    <property type="entry name" value="Putative modulator of DNA gyrase, PmbA/TldD"/>
    <property type="match status" value="1"/>
</dbReference>
<dbReference type="InterPro" id="IPR002510">
    <property type="entry name" value="Metalloprtase-TldD/E_N"/>
</dbReference>
<evidence type="ECO:0000313" key="5">
    <source>
        <dbReference type="EMBL" id="GAG31043.1"/>
    </source>
</evidence>
<evidence type="ECO:0000256" key="1">
    <source>
        <dbReference type="ARBA" id="ARBA00022670"/>
    </source>
</evidence>
<dbReference type="Pfam" id="PF01523">
    <property type="entry name" value="PmbA_TldD_1st"/>
    <property type="match status" value="1"/>
</dbReference>
<sequence length="164" mass="18100">MEQLIKKAIDGLDVDYAEIRVERSETTTLNYMGPVIEDIGTVYSLGGCVRVCVRGGWGFASFNRIEEALESALTARKMAMLIAGEQTALAPADSVVASIKNKVSIDPSTVSLEEKRELVEKYNNLMLNDKGIVTTNTLYRDTKKTAWLHTSEGTMLHRDIINTG</sequence>